<evidence type="ECO:0000313" key="2">
    <source>
        <dbReference type="Proteomes" id="UP000001426"/>
    </source>
</evidence>
<dbReference type="Proteomes" id="UP000001426">
    <property type="component" value="Chromosome"/>
</dbReference>
<sequence length="72" mass="7609">MADKAGAGFLACHECGQTLLFVAEVPDLGLCPHSGIFKCMACARIVVVKNEALSKQAELLADSGSFDPIDQR</sequence>
<keyword evidence="2" id="KW-1185">Reference proteome</keyword>
<protein>
    <submittedName>
        <fullName evidence="1">Uncharacterized protein</fullName>
    </submittedName>
</protein>
<dbReference type="KEGG" id="rpa:TX73_017145"/>
<evidence type="ECO:0000313" key="1">
    <source>
        <dbReference type="EMBL" id="WCL93482.1"/>
    </source>
</evidence>
<organism evidence="1 2">
    <name type="scientific">Rhodopseudomonas palustris (strain ATCC BAA-98 / CGA009)</name>
    <dbReference type="NCBI Taxonomy" id="258594"/>
    <lineage>
        <taxon>Bacteria</taxon>
        <taxon>Pseudomonadati</taxon>
        <taxon>Pseudomonadota</taxon>
        <taxon>Alphaproteobacteria</taxon>
        <taxon>Hyphomicrobiales</taxon>
        <taxon>Nitrobacteraceae</taxon>
        <taxon>Rhodopseudomonas</taxon>
    </lineage>
</organism>
<dbReference type="AlphaFoldDB" id="A0AAE9Y289"/>
<accession>A0AAE9Y289</accession>
<name>A0AAE9Y289_RHOPA</name>
<dbReference type="GeneID" id="66894404"/>
<reference evidence="1 2" key="1">
    <citation type="journal article" date="2004" name="Nat. Biotechnol.">
        <title>Complete genome sequence of the metabolically versatile photosynthetic bacterium Rhodopseudomonas palustris.</title>
        <authorList>
            <person name="Larimer F.W."/>
            <person name="Chain P."/>
            <person name="Hauser L."/>
            <person name="Lamerdin J."/>
            <person name="Malfatti S."/>
            <person name="Do L."/>
            <person name="Land M.L."/>
            <person name="Pelletier D.A."/>
            <person name="Beatty J.T."/>
            <person name="Lang A.S."/>
            <person name="Tabita F.R."/>
            <person name="Gibson J.L."/>
            <person name="Hanson T.E."/>
            <person name="Bobst C."/>
            <person name="Torres J.L."/>
            <person name="Peres C."/>
            <person name="Harrison F.H."/>
            <person name="Gibson J."/>
            <person name="Harwood C.S."/>
        </authorList>
    </citation>
    <scope>NUCLEOTIDE SEQUENCE [LARGE SCALE GENOMIC DNA]</scope>
    <source>
        <strain evidence="2">ATCC BAA-98 / CGA009</strain>
    </source>
</reference>
<dbReference type="EMBL" id="CP116810">
    <property type="protein sequence ID" value="WCL93482.1"/>
    <property type="molecule type" value="Genomic_DNA"/>
</dbReference>
<dbReference type="RefSeq" id="WP_012496699.1">
    <property type="nucleotide sequence ID" value="NZ_CP116810.1"/>
</dbReference>
<gene>
    <name evidence="1" type="ORF">TX73_017145</name>
</gene>
<proteinExistence type="predicted"/>